<sequence>MSSNFLPVADIDQIKKAYEAGDQERVFDMLVQPLHEELYKRQTFEFLDELSWEQQLLLTSDYMHMQVGQGGFIQFLQNGYVGLLPNMVEQFYKLGAPEMAQVLDDVLKVYVLNRELLEASTSVEDFAKLYDELKEFEAIDARYQVLNADTTQKMLEHAMANLHEFVRPA</sequence>
<accession>A0ABP8N1L4</accession>
<keyword evidence="3" id="KW-1185">Reference proteome</keyword>
<organism evidence="2 3">
    <name type="scientific">Nemorincola caseinilytica</name>
    <dbReference type="NCBI Taxonomy" id="2054315"/>
    <lineage>
        <taxon>Bacteria</taxon>
        <taxon>Pseudomonadati</taxon>
        <taxon>Bacteroidota</taxon>
        <taxon>Chitinophagia</taxon>
        <taxon>Chitinophagales</taxon>
        <taxon>Chitinophagaceae</taxon>
        <taxon>Nemorincola</taxon>
    </lineage>
</organism>
<dbReference type="InterPro" id="IPR025402">
    <property type="entry name" value="DMP19_C"/>
</dbReference>
<feature type="domain" description="DNA mimic protein DMP19 C-terminal" evidence="1">
    <location>
        <begin position="48"/>
        <end position="157"/>
    </location>
</feature>
<gene>
    <name evidence="2" type="ORF">GCM10023093_01210</name>
</gene>
<evidence type="ECO:0000313" key="3">
    <source>
        <dbReference type="Proteomes" id="UP001500067"/>
    </source>
</evidence>
<comment type="caution">
    <text evidence="2">The sequence shown here is derived from an EMBL/GenBank/DDBJ whole genome shotgun (WGS) entry which is preliminary data.</text>
</comment>
<name>A0ABP8N1L4_9BACT</name>
<dbReference type="Pfam" id="PF14300">
    <property type="entry name" value="DMP19"/>
    <property type="match status" value="1"/>
</dbReference>
<reference evidence="3" key="1">
    <citation type="journal article" date="2019" name="Int. J. Syst. Evol. Microbiol.">
        <title>The Global Catalogue of Microorganisms (GCM) 10K type strain sequencing project: providing services to taxonomists for standard genome sequencing and annotation.</title>
        <authorList>
            <consortium name="The Broad Institute Genomics Platform"/>
            <consortium name="The Broad Institute Genome Sequencing Center for Infectious Disease"/>
            <person name="Wu L."/>
            <person name="Ma J."/>
        </authorList>
    </citation>
    <scope>NUCLEOTIDE SEQUENCE [LARGE SCALE GENOMIC DNA]</scope>
    <source>
        <strain evidence="3">JCM 32105</strain>
    </source>
</reference>
<evidence type="ECO:0000259" key="1">
    <source>
        <dbReference type="Pfam" id="PF14300"/>
    </source>
</evidence>
<proteinExistence type="predicted"/>
<evidence type="ECO:0000313" key="2">
    <source>
        <dbReference type="EMBL" id="GAA4459718.1"/>
    </source>
</evidence>
<dbReference type="Proteomes" id="UP001500067">
    <property type="component" value="Unassembled WGS sequence"/>
</dbReference>
<dbReference type="EMBL" id="BAABFA010000001">
    <property type="protein sequence ID" value="GAA4459718.1"/>
    <property type="molecule type" value="Genomic_DNA"/>
</dbReference>
<dbReference type="Gene3D" id="1.20.1420.60">
    <property type="match status" value="1"/>
</dbReference>
<dbReference type="RefSeq" id="WP_345076932.1">
    <property type="nucleotide sequence ID" value="NZ_BAABFA010000001.1"/>
</dbReference>
<protein>
    <recommendedName>
        <fullName evidence="1">DNA mimic protein DMP19 C-terminal domain-containing protein</fullName>
    </recommendedName>
</protein>